<comment type="caution">
    <text evidence="7">The sequence shown here is derived from an EMBL/GenBank/DDBJ whole genome shotgun (WGS) entry which is preliminary data.</text>
</comment>
<organism evidence="7 8">
    <name type="scientific">Stereocaulon virgatum</name>
    <dbReference type="NCBI Taxonomy" id="373712"/>
    <lineage>
        <taxon>Eukaryota</taxon>
        <taxon>Fungi</taxon>
        <taxon>Dikarya</taxon>
        <taxon>Ascomycota</taxon>
        <taxon>Pezizomycotina</taxon>
        <taxon>Lecanoromycetes</taxon>
        <taxon>OSLEUM clade</taxon>
        <taxon>Lecanoromycetidae</taxon>
        <taxon>Lecanorales</taxon>
        <taxon>Lecanorineae</taxon>
        <taxon>Stereocaulaceae</taxon>
        <taxon>Stereocaulon</taxon>
    </lineage>
</organism>
<protein>
    <submittedName>
        <fullName evidence="7">Uncharacterized protein</fullName>
    </submittedName>
</protein>
<proteinExistence type="inferred from homology"/>
<dbReference type="Proteomes" id="UP001590950">
    <property type="component" value="Unassembled WGS sequence"/>
</dbReference>
<evidence type="ECO:0000256" key="4">
    <source>
        <dbReference type="ARBA" id="ARBA00023128"/>
    </source>
</evidence>
<evidence type="ECO:0000256" key="2">
    <source>
        <dbReference type="ARBA" id="ARBA00022792"/>
    </source>
</evidence>
<evidence type="ECO:0000313" key="8">
    <source>
        <dbReference type="Proteomes" id="UP001590950"/>
    </source>
</evidence>
<evidence type="ECO:0000256" key="6">
    <source>
        <dbReference type="ARBA" id="ARBA00038273"/>
    </source>
</evidence>
<name>A0ABR4ARD6_9LECA</name>
<comment type="similarity">
    <text evidence="6">Belongs to the NDUFAF6 family.</text>
</comment>
<dbReference type="SUPFAM" id="SSF48576">
    <property type="entry name" value="Terpenoid synthases"/>
    <property type="match status" value="1"/>
</dbReference>
<dbReference type="InterPro" id="IPR008949">
    <property type="entry name" value="Isoprenoid_synthase_dom_sf"/>
</dbReference>
<dbReference type="InterPro" id="IPR002060">
    <property type="entry name" value="Squ/phyt_synthse"/>
</dbReference>
<keyword evidence="2" id="KW-0999">Mitochondrion inner membrane</keyword>
<keyword evidence="4" id="KW-0496">Mitochondrion</keyword>
<dbReference type="PANTHER" id="PTHR21181">
    <property type="match status" value="1"/>
</dbReference>
<sequence>MPPRNGLLQSIWKSSTTQCFLQRSYSTPTYSTPAPIGASEEEVKSARDYCSGLLQKFDSPSHTLLAFIPPASRPAYLALRAFNIETSRVADIASTPLVASMRLQFWRDNISRAFTGHPPKQPVSILLAHALEDLDKRTQGKGKLSKSWFMRIISEREKYMDNRPYPTMESLERYAENTYSTLLYLTLQSLPMGSVTADHVASHIGKAAGITAVLRGLPLVAFPPPPNHHSSSSGLGGTLDAQRRTQGSVTLPLDVMAKAGVRDEDVLRKGAEAEGLRDAVFEVATRASDHLITARSMLKNVYSGHDVGHEFEHVEEEEHRYEPEVGKSAQQKLDVGRAFGVFMTAVATELWLNKLQKLDFDVFREELRRREWKLPWKAYFAYRRRMF</sequence>
<dbReference type="EMBL" id="JBEFKJ010000001">
    <property type="protein sequence ID" value="KAL2048269.1"/>
    <property type="molecule type" value="Genomic_DNA"/>
</dbReference>
<comment type="subcellular location">
    <subcellularLocation>
        <location evidence="1">Mitochondrion inner membrane</location>
    </subcellularLocation>
</comment>
<evidence type="ECO:0000256" key="3">
    <source>
        <dbReference type="ARBA" id="ARBA00022946"/>
    </source>
</evidence>
<keyword evidence="8" id="KW-1185">Reference proteome</keyword>
<evidence type="ECO:0000256" key="5">
    <source>
        <dbReference type="ARBA" id="ARBA00023136"/>
    </source>
</evidence>
<evidence type="ECO:0000256" key="1">
    <source>
        <dbReference type="ARBA" id="ARBA00004273"/>
    </source>
</evidence>
<reference evidence="7 8" key="1">
    <citation type="submission" date="2024-09" db="EMBL/GenBank/DDBJ databases">
        <title>Rethinking Asexuality: The Enigmatic Case of Functional Sexual Genes in Lepraria (Stereocaulaceae).</title>
        <authorList>
            <person name="Doellman M."/>
            <person name="Sun Y."/>
            <person name="Barcenas-Pena A."/>
            <person name="Lumbsch H.T."/>
            <person name="Grewe F."/>
        </authorList>
    </citation>
    <scope>NUCLEOTIDE SEQUENCE [LARGE SCALE GENOMIC DNA]</scope>
    <source>
        <strain evidence="7 8">Mercado 3170</strain>
    </source>
</reference>
<dbReference type="Pfam" id="PF00494">
    <property type="entry name" value="SQS_PSY"/>
    <property type="match status" value="2"/>
</dbReference>
<accession>A0ABR4ARD6</accession>
<gene>
    <name evidence="7" type="ORF">N7G274_000180</name>
</gene>
<dbReference type="Gene3D" id="1.10.600.10">
    <property type="entry name" value="Farnesyl Diphosphate Synthase"/>
    <property type="match status" value="1"/>
</dbReference>
<keyword evidence="3" id="KW-0809">Transit peptide</keyword>
<dbReference type="PANTHER" id="PTHR21181:SF13">
    <property type="entry name" value="NADH DEHYDROGENASE (UBIQUINONE) COMPLEX I, ASSEMBLY FACTOR 6"/>
    <property type="match status" value="1"/>
</dbReference>
<evidence type="ECO:0000313" key="7">
    <source>
        <dbReference type="EMBL" id="KAL2048269.1"/>
    </source>
</evidence>
<keyword evidence="5" id="KW-0472">Membrane</keyword>